<dbReference type="Pfam" id="PF02926">
    <property type="entry name" value="THUMP"/>
    <property type="match status" value="1"/>
</dbReference>
<feature type="region of interest" description="Disordered" evidence="2">
    <location>
        <begin position="41"/>
        <end position="76"/>
    </location>
</feature>
<name>A0ABQ6MBS8_9STRA</name>
<dbReference type="PANTHER" id="PTHR13452">
    <property type="entry name" value="THUMP DOMAIN CONTAINING PROTEIN 1-RELATED"/>
    <property type="match status" value="1"/>
</dbReference>
<organism evidence="4 5">
    <name type="scientific">Tetraparma gracilis</name>
    <dbReference type="NCBI Taxonomy" id="2962635"/>
    <lineage>
        <taxon>Eukaryota</taxon>
        <taxon>Sar</taxon>
        <taxon>Stramenopiles</taxon>
        <taxon>Ochrophyta</taxon>
        <taxon>Bolidophyceae</taxon>
        <taxon>Parmales</taxon>
        <taxon>Triparmaceae</taxon>
        <taxon>Tetraparma</taxon>
    </lineage>
</organism>
<evidence type="ECO:0000313" key="5">
    <source>
        <dbReference type="Proteomes" id="UP001165060"/>
    </source>
</evidence>
<feature type="region of interest" description="Disordered" evidence="2">
    <location>
        <begin position="107"/>
        <end position="161"/>
    </location>
</feature>
<gene>
    <name evidence="4" type="ORF">TeGR_g14052</name>
</gene>
<evidence type="ECO:0000256" key="1">
    <source>
        <dbReference type="PROSITE-ProRule" id="PRU00529"/>
    </source>
</evidence>
<sequence length="301" mass="32077">PPMSKQLTSNRYYPCLLCSCPTGQERKARAELKDLVVAALEDEGSGSDSDDGGDDLEAELSKLRKRGRRGGGAAGVDAVETGISGLVAVFFRRAERVVVAASNAVNLSKEEAKTEEEEEEEKEPSAPPEKKKKVEVSTTTPAPAPAPAPAPPHHPPTVPNSVASHIISSVTSASGRSSRFLLRLIPLQSTCYVDLGELVAAAGPVIERMVASAATSKVQPTFEILVKKRMCDSAALERSLIITAIASLVPEPFKVDLKAPRFTILIECFKNTAGVGLVEGYREQKKMNLQELRDEAAAASS</sequence>
<dbReference type="CDD" id="cd11717">
    <property type="entry name" value="THUMP_THUMPD1_like"/>
    <property type="match status" value="1"/>
</dbReference>
<dbReference type="PANTHER" id="PTHR13452:SF10">
    <property type="entry name" value="THUMP DOMAIN-CONTAINING PROTEIN 1"/>
    <property type="match status" value="1"/>
</dbReference>
<protein>
    <recommendedName>
        <fullName evidence="3">THUMP domain-containing protein</fullName>
    </recommendedName>
</protein>
<feature type="compositionally biased region" description="Acidic residues" evidence="2">
    <location>
        <begin position="113"/>
        <end position="122"/>
    </location>
</feature>
<evidence type="ECO:0000256" key="2">
    <source>
        <dbReference type="SAM" id="MobiDB-lite"/>
    </source>
</evidence>
<keyword evidence="5" id="KW-1185">Reference proteome</keyword>
<reference evidence="4 5" key="1">
    <citation type="journal article" date="2023" name="Commun. Biol.">
        <title>Genome analysis of Parmales, the sister group of diatoms, reveals the evolutionary specialization of diatoms from phago-mixotrophs to photoautotrophs.</title>
        <authorList>
            <person name="Ban H."/>
            <person name="Sato S."/>
            <person name="Yoshikawa S."/>
            <person name="Yamada K."/>
            <person name="Nakamura Y."/>
            <person name="Ichinomiya M."/>
            <person name="Sato N."/>
            <person name="Blanc-Mathieu R."/>
            <person name="Endo H."/>
            <person name="Kuwata A."/>
            <person name="Ogata H."/>
        </authorList>
    </citation>
    <scope>NUCLEOTIDE SEQUENCE [LARGE SCALE GENOMIC DNA]</scope>
</reference>
<dbReference type="PROSITE" id="PS51165">
    <property type="entry name" value="THUMP"/>
    <property type="match status" value="1"/>
</dbReference>
<feature type="non-terminal residue" evidence="4">
    <location>
        <position position="1"/>
    </location>
</feature>
<dbReference type="Gene3D" id="3.30.2300.10">
    <property type="entry name" value="THUMP superfamily"/>
    <property type="match status" value="1"/>
</dbReference>
<dbReference type="InterPro" id="IPR004114">
    <property type="entry name" value="THUMP_dom"/>
</dbReference>
<keyword evidence="1" id="KW-0694">RNA-binding</keyword>
<evidence type="ECO:0000313" key="4">
    <source>
        <dbReference type="EMBL" id="GMI22910.1"/>
    </source>
</evidence>
<evidence type="ECO:0000259" key="3">
    <source>
        <dbReference type="PROSITE" id="PS51165"/>
    </source>
</evidence>
<dbReference type="Proteomes" id="UP001165060">
    <property type="component" value="Unassembled WGS sequence"/>
</dbReference>
<dbReference type="InterPro" id="IPR040183">
    <property type="entry name" value="THUMPD1-like"/>
</dbReference>
<feature type="compositionally biased region" description="Acidic residues" evidence="2">
    <location>
        <begin position="41"/>
        <end position="58"/>
    </location>
</feature>
<comment type="caution">
    <text evidence="4">The sequence shown here is derived from an EMBL/GenBank/DDBJ whole genome shotgun (WGS) entry which is preliminary data.</text>
</comment>
<feature type="domain" description="THUMP" evidence="3">
    <location>
        <begin position="169"/>
        <end position="279"/>
    </location>
</feature>
<proteinExistence type="predicted"/>
<feature type="compositionally biased region" description="Pro residues" evidence="2">
    <location>
        <begin position="142"/>
        <end position="158"/>
    </location>
</feature>
<dbReference type="SUPFAM" id="SSF143437">
    <property type="entry name" value="THUMP domain-like"/>
    <property type="match status" value="1"/>
</dbReference>
<dbReference type="EMBL" id="BRYB01003932">
    <property type="protein sequence ID" value="GMI22910.1"/>
    <property type="molecule type" value="Genomic_DNA"/>
</dbReference>
<accession>A0ABQ6MBS8</accession>